<keyword evidence="2" id="KW-1185">Reference proteome</keyword>
<reference evidence="1" key="1">
    <citation type="submission" date="2021-02" db="EMBL/GenBank/DDBJ databases">
        <authorList>
            <person name="Bekaert M."/>
        </authorList>
    </citation>
    <scope>NUCLEOTIDE SEQUENCE</scope>
    <source>
        <strain evidence="1">IoA-00</strain>
    </source>
</reference>
<evidence type="ECO:0000313" key="1">
    <source>
        <dbReference type="EMBL" id="CAF2995546.1"/>
    </source>
</evidence>
<accession>A0A7R8HCP4</accession>
<proteinExistence type="predicted"/>
<protein>
    <submittedName>
        <fullName evidence="1">(salmon louse) hypothetical protein</fullName>
    </submittedName>
</protein>
<gene>
    <name evidence="1" type="ORF">LSAA_13132</name>
</gene>
<dbReference type="AlphaFoldDB" id="A0A7R8HCP4"/>
<sequence>MFLYFKIVARKIKENVLACSTEICSDIGIITERRIRKKKGMGYEESVDATQSYATELRRERLSVIDRLVGKKIHRFENFQNIAEKYIFLTQSKLLDKLYHCNVDPLDENIQREYFLIERAGLQNYFAAVDAEEMEMPLQLL</sequence>
<dbReference type="Proteomes" id="UP000675881">
    <property type="component" value="Chromosome 7"/>
</dbReference>
<name>A0A7R8HCP4_LEPSM</name>
<evidence type="ECO:0000313" key="2">
    <source>
        <dbReference type="Proteomes" id="UP000675881"/>
    </source>
</evidence>
<dbReference type="EMBL" id="HG994586">
    <property type="protein sequence ID" value="CAF2995546.1"/>
    <property type="molecule type" value="Genomic_DNA"/>
</dbReference>
<organism evidence="1 2">
    <name type="scientific">Lepeophtheirus salmonis</name>
    <name type="common">Salmon louse</name>
    <name type="synonym">Caligus salmonis</name>
    <dbReference type="NCBI Taxonomy" id="72036"/>
    <lineage>
        <taxon>Eukaryota</taxon>
        <taxon>Metazoa</taxon>
        <taxon>Ecdysozoa</taxon>
        <taxon>Arthropoda</taxon>
        <taxon>Crustacea</taxon>
        <taxon>Multicrustacea</taxon>
        <taxon>Hexanauplia</taxon>
        <taxon>Copepoda</taxon>
        <taxon>Siphonostomatoida</taxon>
        <taxon>Caligidae</taxon>
        <taxon>Lepeophtheirus</taxon>
    </lineage>
</organism>